<evidence type="ECO:0000259" key="5">
    <source>
        <dbReference type="Pfam" id="PF13087"/>
    </source>
</evidence>
<evidence type="ECO:0000313" key="8">
    <source>
        <dbReference type="Proteomes" id="UP000199476"/>
    </source>
</evidence>
<dbReference type="AlphaFoldDB" id="A0A1G9U4Z3"/>
<dbReference type="FunFam" id="3.40.960.10:FF:000002">
    <property type="entry name" value="DNA helicase related protein"/>
    <property type="match status" value="1"/>
</dbReference>
<dbReference type="InterPro" id="IPR041679">
    <property type="entry name" value="DNA2/NAM7-like_C"/>
</dbReference>
<evidence type="ECO:0000256" key="1">
    <source>
        <dbReference type="ARBA" id="ARBA00022741"/>
    </source>
</evidence>
<dbReference type="EMBL" id="FNGO01000059">
    <property type="protein sequence ID" value="SDM55079.1"/>
    <property type="molecule type" value="Genomic_DNA"/>
</dbReference>
<evidence type="ECO:0000313" key="7">
    <source>
        <dbReference type="EMBL" id="SDM55079.1"/>
    </source>
</evidence>
<evidence type="ECO:0000259" key="6">
    <source>
        <dbReference type="Pfam" id="PF18741"/>
    </source>
</evidence>
<gene>
    <name evidence="7" type="ORF">SAMN04488692_1591</name>
</gene>
<evidence type="ECO:0008006" key="9">
    <source>
        <dbReference type="Google" id="ProtNLM"/>
    </source>
</evidence>
<dbReference type="GO" id="GO:0005524">
    <property type="term" value="F:ATP binding"/>
    <property type="evidence" value="ECO:0007669"/>
    <property type="project" value="UniProtKB-KW"/>
</dbReference>
<reference evidence="7 8" key="1">
    <citation type="submission" date="2016-10" db="EMBL/GenBank/DDBJ databases">
        <authorList>
            <person name="de Groot N.N."/>
        </authorList>
    </citation>
    <scope>NUCLEOTIDE SEQUENCE [LARGE SCALE GENOMIC DNA]</scope>
    <source>
        <strain evidence="7 8">SLAS-1</strain>
    </source>
</reference>
<dbReference type="PANTHER" id="PTHR43788:SF8">
    <property type="entry name" value="DNA-BINDING PROTEIN SMUBP-2"/>
    <property type="match status" value="1"/>
</dbReference>
<protein>
    <recommendedName>
        <fullName evidence="9">AAA domain-containing protein</fullName>
    </recommendedName>
</protein>
<dbReference type="InterPro" id="IPR049468">
    <property type="entry name" value="Restrct_endonuc-II-like_dom"/>
</dbReference>
<dbReference type="RefSeq" id="WP_089762492.1">
    <property type="nucleotide sequence ID" value="NZ_FNGO01000059.1"/>
</dbReference>
<keyword evidence="2" id="KW-0378">Hydrolase</keyword>
<dbReference type="Proteomes" id="UP000199476">
    <property type="component" value="Unassembled WGS sequence"/>
</dbReference>
<dbReference type="STRING" id="321763.SAMN04488692_1591"/>
<dbReference type="InterPro" id="IPR027417">
    <property type="entry name" value="P-loop_NTPase"/>
</dbReference>
<dbReference type="Gene3D" id="3.40.960.10">
    <property type="entry name" value="VSR Endonuclease"/>
    <property type="match status" value="1"/>
</dbReference>
<keyword evidence="4" id="KW-0067">ATP-binding</keyword>
<keyword evidence="8" id="KW-1185">Reference proteome</keyword>
<dbReference type="Gene3D" id="3.40.50.300">
    <property type="entry name" value="P-loop containing nucleotide triphosphate hydrolases"/>
    <property type="match status" value="2"/>
</dbReference>
<evidence type="ECO:0000256" key="4">
    <source>
        <dbReference type="ARBA" id="ARBA00022840"/>
    </source>
</evidence>
<dbReference type="GO" id="GO:0016787">
    <property type="term" value="F:hydrolase activity"/>
    <property type="evidence" value="ECO:0007669"/>
    <property type="project" value="UniProtKB-KW"/>
</dbReference>
<dbReference type="Pfam" id="PF18741">
    <property type="entry name" value="MTES_1575"/>
    <property type="match status" value="1"/>
</dbReference>
<sequence>MFDLEDKFDHVIFDEASQIPLENALPALARGERITVVGDKNQMPPNRLFHKAISREESDNIAEDEKSSLLDAADDVWPDKMLKYHYRSRYPELIDFSNRAFYDGKLMIAPSCTRKQSEYRALDWHQINGKWEKRTNEIEGEAVINYLLEQLPAKEQMTGKTLWGVVTFNQDQADILVDILQKKLEGKRKESELTDVEKIVWEWCIGSITTNSYVWIKNLENVQGDEVKHMIMSVGYAIDSEMGRVPNRFGLLNREGGGKRLNVAVTRAQESIDIFCSFDPDYDLEVASTSNRGPKLFKDYLRYVKYISEGNDGDAQNLLEDLQKRNNLSQGEVSFYDYDSPFEKKVAQALRKRGYEIHTQVGSYGYRIDLGLVNPNNEEEYLLGIECDGAQYHSSKSARERDIHRQKFLENKGWQIERIWSRKWWEKPQQVLDELEEKINKALNTEELDKEKEVDDTFESKKDRVESLMDDIDYNETFEKITQRIIELMLETRDKYSNKELQKNLNYKDAEGIRKAIQPLRDQNIILKEGEGPGTKYYIDKLRVLDYHKKAQ</sequence>
<dbReference type="Pfam" id="PF13087">
    <property type="entry name" value="AAA_12"/>
    <property type="match status" value="1"/>
</dbReference>
<name>A0A1G9U4Z3_9FIRM</name>
<dbReference type="OrthoDB" id="9757917at2"/>
<dbReference type="InterPro" id="IPR011335">
    <property type="entry name" value="Restrct_endonuc-II-like"/>
</dbReference>
<evidence type="ECO:0000256" key="3">
    <source>
        <dbReference type="ARBA" id="ARBA00022806"/>
    </source>
</evidence>
<feature type="domain" description="Restriction endonuclease type II-like" evidence="6">
    <location>
        <begin position="342"/>
        <end position="439"/>
    </location>
</feature>
<evidence type="ECO:0000256" key="2">
    <source>
        <dbReference type="ARBA" id="ARBA00022801"/>
    </source>
</evidence>
<proteinExistence type="predicted"/>
<accession>A0A1G9U4Z3</accession>
<feature type="domain" description="DNA2/NAM7 helicase-like C-terminal" evidence="5">
    <location>
        <begin position="78"/>
        <end position="277"/>
    </location>
</feature>
<dbReference type="PANTHER" id="PTHR43788">
    <property type="entry name" value="DNA2/NAM7 HELICASE FAMILY MEMBER"/>
    <property type="match status" value="1"/>
</dbReference>
<keyword evidence="1" id="KW-0547">Nucleotide-binding</keyword>
<dbReference type="InterPro" id="IPR050534">
    <property type="entry name" value="Coronavir_polyprotein_1ab"/>
</dbReference>
<dbReference type="SUPFAM" id="SSF52540">
    <property type="entry name" value="P-loop containing nucleoside triphosphate hydrolases"/>
    <property type="match status" value="1"/>
</dbReference>
<keyword evidence="3" id="KW-0347">Helicase</keyword>
<dbReference type="GO" id="GO:0043139">
    <property type="term" value="F:5'-3' DNA helicase activity"/>
    <property type="evidence" value="ECO:0007669"/>
    <property type="project" value="TreeGrafter"/>
</dbReference>
<organism evidence="7 8">
    <name type="scientific">Halarsenatibacter silvermanii</name>
    <dbReference type="NCBI Taxonomy" id="321763"/>
    <lineage>
        <taxon>Bacteria</taxon>
        <taxon>Bacillati</taxon>
        <taxon>Bacillota</taxon>
        <taxon>Clostridia</taxon>
        <taxon>Halanaerobiales</taxon>
        <taxon>Halarsenatibacteraceae</taxon>
        <taxon>Halarsenatibacter</taxon>
    </lineage>
</organism>
<dbReference type="SUPFAM" id="SSF52980">
    <property type="entry name" value="Restriction endonuclease-like"/>
    <property type="match status" value="1"/>
</dbReference>